<protein>
    <submittedName>
        <fullName evidence="1">Uncharacterized protein</fullName>
    </submittedName>
</protein>
<reference evidence="1" key="1">
    <citation type="journal article" date="2024" name="Gigascience">
        <title>Chromosome-level genome of the poultry shaft louse Menopon gallinae provides insight into the host-switching and adaptive evolution of parasitic lice.</title>
        <authorList>
            <person name="Xu Y."/>
            <person name="Ma L."/>
            <person name="Liu S."/>
            <person name="Liang Y."/>
            <person name="Liu Q."/>
            <person name="He Z."/>
            <person name="Tian L."/>
            <person name="Duan Y."/>
            <person name="Cai W."/>
            <person name="Li H."/>
            <person name="Song F."/>
        </authorList>
    </citation>
    <scope>NUCLEOTIDE SEQUENCE</scope>
    <source>
        <strain evidence="1">Cailab_2023a</strain>
    </source>
</reference>
<evidence type="ECO:0000313" key="1">
    <source>
        <dbReference type="EMBL" id="KAL0265661.1"/>
    </source>
</evidence>
<sequence>MTKNTCEVENSLIDEIEASTLEAISSIEEAIRNDMSIESIQLSLAKKWKEACSYFKECIKPSESYIKVLPYRKQKVDFLTSNLLLYHFMSIDREIASTYMGELEESKRFSDAEVRKLKSLEEWYLESETIVNGIAQYNFSAAERFISRNLEYFSVNTRLRFGIAALKFLKLVCGGRKIDAIKFLEGEMKPFLENQECKREIRKMLLFLIQDVGACTLDEYMKQVTGAAREDYCFLMDIPICSFLNMIFVAGTKSVPVLIEASNVFKDIEVEKLIDFELVVKLPKGVGKAFHSLFVCPVLKSKSLRITIEIDISHIHDIDGGIRRYMGQFLLKHSTKLGGILISYNVKLISNRGTIVHDNPNVFILADMDVLVLDVPIGCRCVAKNGLIFGAFYSRVGGDDYFNGELVVQGFSACKDGATRINGAQPLEDTGVQACCHVVL</sequence>
<dbReference type="AlphaFoldDB" id="A0AAW2H7J0"/>
<gene>
    <name evidence="1" type="ORF">PYX00_011375</name>
</gene>
<comment type="caution">
    <text evidence="1">The sequence shown here is derived from an EMBL/GenBank/DDBJ whole genome shotgun (WGS) entry which is preliminary data.</text>
</comment>
<organism evidence="1">
    <name type="scientific">Menopon gallinae</name>
    <name type="common">poultry shaft louse</name>
    <dbReference type="NCBI Taxonomy" id="328185"/>
    <lineage>
        <taxon>Eukaryota</taxon>
        <taxon>Metazoa</taxon>
        <taxon>Ecdysozoa</taxon>
        <taxon>Arthropoda</taxon>
        <taxon>Hexapoda</taxon>
        <taxon>Insecta</taxon>
        <taxon>Pterygota</taxon>
        <taxon>Neoptera</taxon>
        <taxon>Paraneoptera</taxon>
        <taxon>Psocodea</taxon>
        <taxon>Troctomorpha</taxon>
        <taxon>Phthiraptera</taxon>
        <taxon>Amblycera</taxon>
        <taxon>Menoponidae</taxon>
        <taxon>Menopon</taxon>
    </lineage>
</organism>
<name>A0AAW2H7J0_9NEOP</name>
<proteinExistence type="predicted"/>
<dbReference type="EMBL" id="JARGDH010000006">
    <property type="protein sequence ID" value="KAL0265661.1"/>
    <property type="molecule type" value="Genomic_DNA"/>
</dbReference>
<accession>A0AAW2H7J0</accession>